<organism evidence="2">
    <name type="scientific">Arundo donax</name>
    <name type="common">Giant reed</name>
    <name type="synonym">Donax arundinaceus</name>
    <dbReference type="NCBI Taxonomy" id="35708"/>
    <lineage>
        <taxon>Eukaryota</taxon>
        <taxon>Viridiplantae</taxon>
        <taxon>Streptophyta</taxon>
        <taxon>Embryophyta</taxon>
        <taxon>Tracheophyta</taxon>
        <taxon>Spermatophyta</taxon>
        <taxon>Magnoliopsida</taxon>
        <taxon>Liliopsida</taxon>
        <taxon>Poales</taxon>
        <taxon>Poaceae</taxon>
        <taxon>PACMAD clade</taxon>
        <taxon>Arundinoideae</taxon>
        <taxon>Arundineae</taxon>
        <taxon>Arundo</taxon>
    </lineage>
</organism>
<reference evidence="2" key="2">
    <citation type="journal article" date="2015" name="Data Brief">
        <title>Shoot transcriptome of the giant reed, Arundo donax.</title>
        <authorList>
            <person name="Barrero R.A."/>
            <person name="Guerrero F.D."/>
            <person name="Moolhuijzen P."/>
            <person name="Goolsby J.A."/>
            <person name="Tidwell J."/>
            <person name="Bellgard S.E."/>
            <person name="Bellgard M.I."/>
        </authorList>
    </citation>
    <scope>NUCLEOTIDE SEQUENCE</scope>
    <source>
        <tissue evidence="2">Shoot tissue taken approximately 20 cm above the soil surface</tissue>
    </source>
</reference>
<proteinExistence type="predicted"/>
<name>A0A0A8YXE2_ARUDO</name>
<reference evidence="2" key="1">
    <citation type="submission" date="2014-09" db="EMBL/GenBank/DDBJ databases">
        <authorList>
            <person name="Magalhaes I.L.F."/>
            <person name="Oliveira U."/>
            <person name="Santos F.R."/>
            <person name="Vidigal T.H.D.A."/>
            <person name="Brescovit A.D."/>
            <person name="Santos A.J."/>
        </authorList>
    </citation>
    <scope>NUCLEOTIDE SEQUENCE</scope>
    <source>
        <tissue evidence="2">Shoot tissue taken approximately 20 cm above the soil surface</tissue>
    </source>
</reference>
<sequence>MHSNNEPECILLFFTEQQANRKFWKNEDLMTLNLGKRKQQRNEMKPISAPMFKRAVPKS</sequence>
<dbReference type="AlphaFoldDB" id="A0A0A8YXE2"/>
<protein>
    <submittedName>
        <fullName evidence="2">Uncharacterized protein</fullName>
    </submittedName>
</protein>
<dbReference type="EMBL" id="GBRH01267817">
    <property type="protein sequence ID" value="JAD30078.1"/>
    <property type="molecule type" value="Transcribed_RNA"/>
</dbReference>
<feature type="region of interest" description="Disordered" evidence="1">
    <location>
        <begin position="37"/>
        <end position="59"/>
    </location>
</feature>
<evidence type="ECO:0000256" key="1">
    <source>
        <dbReference type="SAM" id="MobiDB-lite"/>
    </source>
</evidence>
<accession>A0A0A8YXE2</accession>
<evidence type="ECO:0000313" key="2">
    <source>
        <dbReference type="EMBL" id="JAD30078.1"/>
    </source>
</evidence>